<evidence type="ECO:0000313" key="2">
    <source>
        <dbReference type="EMBL" id="QJH95043.1"/>
    </source>
</evidence>
<feature type="region of interest" description="Disordered" evidence="1">
    <location>
        <begin position="1"/>
        <end position="56"/>
    </location>
</feature>
<feature type="compositionally biased region" description="Basic and acidic residues" evidence="1">
    <location>
        <begin position="24"/>
        <end position="56"/>
    </location>
</feature>
<dbReference type="EMBL" id="MT144611">
    <property type="protein sequence ID" value="QJH95043.1"/>
    <property type="molecule type" value="Genomic_DNA"/>
</dbReference>
<name>A0A6M3XCZ5_9ZZZZ</name>
<reference evidence="2" key="1">
    <citation type="submission" date="2020-03" db="EMBL/GenBank/DDBJ databases">
        <title>The deep terrestrial virosphere.</title>
        <authorList>
            <person name="Holmfeldt K."/>
            <person name="Nilsson E."/>
            <person name="Simone D."/>
            <person name="Lopez-Fernandez M."/>
            <person name="Wu X."/>
            <person name="de Brujin I."/>
            <person name="Lundin D."/>
            <person name="Andersson A."/>
            <person name="Bertilsson S."/>
            <person name="Dopson M."/>
        </authorList>
    </citation>
    <scope>NUCLEOTIDE SEQUENCE</scope>
    <source>
        <strain evidence="2">TM448B00343</strain>
    </source>
</reference>
<organism evidence="2">
    <name type="scientific">viral metagenome</name>
    <dbReference type="NCBI Taxonomy" id="1070528"/>
    <lineage>
        <taxon>unclassified sequences</taxon>
        <taxon>metagenomes</taxon>
        <taxon>organismal metagenomes</taxon>
    </lineage>
</organism>
<evidence type="ECO:0000256" key="1">
    <source>
        <dbReference type="SAM" id="MobiDB-lite"/>
    </source>
</evidence>
<protein>
    <submittedName>
        <fullName evidence="2">Uncharacterized protein</fullName>
    </submittedName>
</protein>
<proteinExistence type="predicted"/>
<gene>
    <name evidence="2" type="ORF">TM448B00343_0049</name>
</gene>
<dbReference type="AlphaFoldDB" id="A0A6M3XCZ5"/>
<sequence length="56" mass="6570">MVWKPRLKVYSKDDFNTNKPSDLQSRDASRGQRRTNDRRTEERGVGDYPQESRGKG</sequence>
<accession>A0A6M3XCZ5</accession>